<sequence>MIYSPVSISFSGSGFLATYQLGVVQALLENAPWILRHAPRVYGASAGSLVAAAVACGADIGTREELLVLTRGYGLGFPQFSRLDGALRRTLPKNAHRLAHGRLHVSMTRIPDGHNVLASEFHSTEDLIRVRRDTLSETPTITCDSVIRVNHSIDPAGM</sequence>
<comment type="caution">
    <text evidence="2">Lacks conserved residue(s) required for the propagation of feature annotation.</text>
</comment>
<dbReference type="PANTHER" id="PTHR12406">
    <property type="entry name" value="CALCIUM-INDEPENDENT PHOSPHOLIPASE A2 IPLA2 -RELATED"/>
    <property type="match status" value="1"/>
</dbReference>
<evidence type="ECO:0000313" key="5">
    <source>
        <dbReference type="Proteomes" id="UP000694621"/>
    </source>
</evidence>
<dbReference type="GO" id="GO:0005737">
    <property type="term" value="C:cytoplasm"/>
    <property type="evidence" value="ECO:0007669"/>
    <property type="project" value="TreeGrafter"/>
</dbReference>
<evidence type="ECO:0000259" key="3">
    <source>
        <dbReference type="PROSITE" id="PS51635"/>
    </source>
</evidence>
<evidence type="ECO:0000256" key="1">
    <source>
        <dbReference type="ARBA" id="ARBA00023098"/>
    </source>
</evidence>
<protein>
    <recommendedName>
        <fullName evidence="3">PNPLA domain-containing protein</fullName>
    </recommendedName>
</protein>
<evidence type="ECO:0000256" key="2">
    <source>
        <dbReference type="PROSITE-ProRule" id="PRU01161"/>
    </source>
</evidence>
<keyword evidence="1 2" id="KW-0443">Lipid metabolism</keyword>
<dbReference type="SUPFAM" id="SSF52151">
    <property type="entry name" value="FabD/lysophospholipase-like"/>
    <property type="match status" value="1"/>
</dbReference>
<dbReference type="GO" id="GO:0016020">
    <property type="term" value="C:membrane"/>
    <property type="evidence" value="ECO:0007669"/>
    <property type="project" value="TreeGrafter"/>
</dbReference>
<dbReference type="Gene3D" id="3.40.1090.10">
    <property type="entry name" value="Cytosolic phospholipase A2 catalytic domain"/>
    <property type="match status" value="1"/>
</dbReference>
<dbReference type="PANTHER" id="PTHR12406:SF46">
    <property type="entry name" value="PATATIN-LIKE PHOSPHOLIPASE DOMAIN-CONTAINING PROTEIN 2"/>
    <property type="match status" value="1"/>
</dbReference>
<dbReference type="InterPro" id="IPR033562">
    <property type="entry name" value="PLPL"/>
</dbReference>
<name>A0A8B9GVD9_ASTMX</name>
<dbReference type="InterPro" id="IPR002641">
    <property type="entry name" value="PNPLA_dom"/>
</dbReference>
<dbReference type="Ensembl" id="ENSAMXT00005004005.1">
    <property type="protein sequence ID" value="ENSAMXP00005003487.1"/>
    <property type="gene ID" value="ENSAMXG00005002211.1"/>
</dbReference>
<keyword evidence="2" id="KW-0378">Hydrolase</keyword>
<accession>A0A8B9GVD9</accession>
<dbReference type="GO" id="GO:0004806">
    <property type="term" value="F:triacylglycerol lipase activity"/>
    <property type="evidence" value="ECO:0007669"/>
    <property type="project" value="TreeGrafter"/>
</dbReference>
<dbReference type="AlphaFoldDB" id="A0A8B9GVD9"/>
<dbReference type="Pfam" id="PF01734">
    <property type="entry name" value="Patatin"/>
    <property type="match status" value="1"/>
</dbReference>
<reference evidence="4" key="1">
    <citation type="submission" date="2025-08" db="UniProtKB">
        <authorList>
            <consortium name="Ensembl"/>
        </authorList>
    </citation>
    <scope>IDENTIFICATION</scope>
</reference>
<feature type="short sequence motif" description="GXSXG" evidence="2">
    <location>
        <begin position="43"/>
        <end position="47"/>
    </location>
</feature>
<keyword evidence="2" id="KW-0442">Lipid degradation</keyword>
<dbReference type="GO" id="GO:0019433">
    <property type="term" value="P:triglyceride catabolic process"/>
    <property type="evidence" value="ECO:0007669"/>
    <property type="project" value="TreeGrafter"/>
</dbReference>
<dbReference type="GO" id="GO:0055088">
    <property type="term" value="P:lipid homeostasis"/>
    <property type="evidence" value="ECO:0007669"/>
    <property type="project" value="TreeGrafter"/>
</dbReference>
<dbReference type="GO" id="GO:0005811">
    <property type="term" value="C:lipid droplet"/>
    <property type="evidence" value="ECO:0007669"/>
    <property type="project" value="TreeGrafter"/>
</dbReference>
<dbReference type="InterPro" id="IPR016035">
    <property type="entry name" value="Acyl_Trfase/lysoPLipase"/>
</dbReference>
<dbReference type="Proteomes" id="UP000694621">
    <property type="component" value="Unplaced"/>
</dbReference>
<feature type="active site" description="Nucleophile" evidence="2">
    <location>
        <position position="45"/>
    </location>
</feature>
<feature type="domain" description="PNPLA" evidence="3">
    <location>
        <begin position="8"/>
        <end position="158"/>
    </location>
</feature>
<organism evidence="4 5">
    <name type="scientific">Astyanax mexicanus</name>
    <name type="common">Blind cave fish</name>
    <name type="synonym">Astyanax fasciatus mexicanus</name>
    <dbReference type="NCBI Taxonomy" id="7994"/>
    <lineage>
        <taxon>Eukaryota</taxon>
        <taxon>Metazoa</taxon>
        <taxon>Chordata</taxon>
        <taxon>Craniata</taxon>
        <taxon>Vertebrata</taxon>
        <taxon>Euteleostomi</taxon>
        <taxon>Actinopterygii</taxon>
        <taxon>Neopterygii</taxon>
        <taxon>Teleostei</taxon>
        <taxon>Ostariophysi</taxon>
        <taxon>Characiformes</taxon>
        <taxon>Characoidei</taxon>
        <taxon>Acestrorhamphidae</taxon>
        <taxon>Acestrorhamphinae</taxon>
        <taxon>Astyanax</taxon>
    </lineage>
</organism>
<dbReference type="PROSITE" id="PS51635">
    <property type="entry name" value="PNPLA"/>
    <property type="match status" value="1"/>
</dbReference>
<evidence type="ECO:0000313" key="4">
    <source>
        <dbReference type="Ensembl" id="ENSAMXP00005003487.1"/>
    </source>
</evidence>
<proteinExistence type="predicted"/>
<feature type="active site" description="Proton acceptor" evidence="2">
    <location>
        <position position="154"/>
    </location>
</feature>